<dbReference type="PANTHER" id="PTHR48090">
    <property type="entry name" value="UNDECAPRENYL-PHOSPHATE 4-DEOXY-4-FORMAMIDO-L-ARABINOSE TRANSFERASE-RELATED"/>
    <property type="match status" value="1"/>
</dbReference>
<feature type="domain" description="Glycosyltransferase 2-like" evidence="1">
    <location>
        <begin position="4"/>
        <end position="173"/>
    </location>
</feature>
<evidence type="ECO:0000313" key="2">
    <source>
        <dbReference type="EMBL" id="OGK53547.1"/>
    </source>
</evidence>
<dbReference type="SUPFAM" id="SSF53448">
    <property type="entry name" value="Nucleotide-diphospho-sugar transferases"/>
    <property type="match status" value="1"/>
</dbReference>
<accession>A0A1F7JD84</accession>
<dbReference type="EMBL" id="MGAU01000060">
    <property type="protein sequence ID" value="OGK53547.1"/>
    <property type="molecule type" value="Genomic_DNA"/>
</dbReference>
<dbReference type="Gene3D" id="3.90.550.10">
    <property type="entry name" value="Spore Coat Polysaccharide Biosynthesis Protein SpsA, Chain A"/>
    <property type="match status" value="1"/>
</dbReference>
<dbReference type="PANTHER" id="PTHR48090:SF7">
    <property type="entry name" value="RFBJ PROTEIN"/>
    <property type="match status" value="1"/>
</dbReference>
<protein>
    <submittedName>
        <fullName evidence="2">Glycosyl transferase</fullName>
    </submittedName>
</protein>
<reference evidence="2 3" key="1">
    <citation type="journal article" date="2016" name="Nat. Commun.">
        <title>Thousands of microbial genomes shed light on interconnected biogeochemical processes in an aquifer system.</title>
        <authorList>
            <person name="Anantharaman K."/>
            <person name="Brown C.T."/>
            <person name="Hug L.A."/>
            <person name="Sharon I."/>
            <person name="Castelle C.J."/>
            <person name="Probst A.J."/>
            <person name="Thomas B.C."/>
            <person name="Singh A."/>
            <person name="Wilkins M.J."/>
            <person name="Karaoz U."/>
            <person name="Brodie E.L."/>
            <person name="Williams K.H."/>
            <person name="Hubbard S.S."/>
            <person name="Banfield J.F."/>
        </authorList>
    </citation>
    <scope>NUCLEOTIDE SEQUENCE [LARGE SCALE GENOMIC DNA]</scope>
</reference>
<name>A0A1F7JD84_9BACT</name>
<keyword evidence="2" id="KW-0808">Transferase</keyword>
<comment type="caution">
    <text evidence="2">The sequence shown here is derived from an EMBL/GenBank/DDBJ whole genome shotgun (WGS) entry which is preliminary data.</text>
</comment>
<evidence type="ECO:0000259" key="1">
    <source>
        <dbReference type="Pfam" id="PF00535"/>
    </source>
</evidence>
<dbReference type="CDD" id="cd04179">
    <property type="entry name" value="DPM_DPG-synthase_like"/>
    <property type="match status" value="1"/>
</dbReference>
<dbReference type="AlphaFoldDB" id="A0A1F7JD84"/>
<gene>
    <name evidence="2" type="ORF">A3B56_00295</name>
</gene>
<evidence type="ECO:0000313" key="3">
    <source>
        <dbReference type="Proteomes" id="UP000178486"/>
    </source>
</evidence>
<organism evidence="2 3">
    <name type="scientific">Candidatus Roizmanbacteria bacterium RIFCSPLOWO2_01_FULL_45_11</name>
    <dbReference type="NCBI Taxonomy" id="1802070"/>
    <lineage>
        <taxon>Bacteria</taxon>
        <taxon>Candidatus Roizmaniibacteriota</taxon>
    </lineage>
</organism>
<proteinExistence type="predicted"/>
<sequence length="240" mass="27521">MKLSIIIPVYNEEKTIARVVRRVASVEIPRVSTEIIVVDDGSTDKSVKEIQNSKFKIKNFQDLYHGHNQGKGAAVRTGISHATGDYIIIQDADLEYDPYQIPKLVKSIVEKKADVVYGTRLNRLPDFSRDERRLLFLLHYIGNRFLSLVTSILYGQWITDMETCYKLFPRKALDGVVLRSKGFEFEPEITVRLMQKGYRIHEVPITTIPRGYEEGKKLNTLRDGLKALAMLVRLKIEHSA</sequence>
<dbReference type="Pfam" id="PF00535">
    <property type="entry name" value="Glycos_transf_2"/>
    <property type="match status" value="1"/>
</dbReference>
<dbReference type="InterPro" id="IPR001173">
    <property type="entry name" value="Glyco_trans_2-like"/>
</dbReference>
<dbReference type="Proteomes" id="UP000178486">
    <property type="component" value="Unassembled WGS sequence"/>
</dbReference>
<dbReference type="InterPro" id="IPR029044">
    <property type="entry name" value="Nucleotide-diphossugar_trans"/>
</dbReference>
<dbReference type="GO" id="GO:0016740">
    <property type="term" value="F:transferase activity"/>
    <property type="evidence" value="ECO:0007669"/>
    <property type="project" value="UniProtKB-KW"/>
</dbReference>
<dbReference type="InterPro" id="IPR050256">
    <property type="entry name" value="Glycosyltransferase_2"/>
</dbReference>